<feature type="region of interest" description="Disordered" evidence="1">
    <location>
        <begin position="1"/>
        <end position="23"/>
    </location>
</feature>
<protein>
    <submittedName>
        <fullName evidence="2">Uncharacterized protein</fullName>
    </submittedName>
</protein>
<sequence length="80" mass="9114">MAQKLAVNSDTTQTIASDQKKIKESTPIMDTDESLRYMSNLLLFEVKKRLNLTSKEEEIKAAKEKNKKVRMSIGGIVIER</sequence>
<dbReference type="Proteomes" id="UP000470771">
    <property type="component" value="Unassembled WGS sequence"/>
</dbReference>
<evidence type="ECO:0000313" key="3">
    <source>
        <dbReference type="Proteomes" id="UP000470771"/>
    </source>
</evidence>
<keyword evidence="3" id="KW-1185">Reference proteome</keyword>
<dbReference type="EMBL" id="WWNE01000007">
    <property type="protein sequence ID" value="NBG66305.1"/>
    <property type="molecule type" value="Genomic_DNA"/>
</dbReference>
<proteinExistence type="predicted"/>
<feature type="compositionally biased region" description="Polar residues" evidence="1">
    <location>
        <begin position="1"/>
        <end position="17"/>
    </location>
</feature>
<evidence type="ECO:0000256" key="1">
    <source>
        <dbReference type="SAM" id="MobiDB-lite"/>
    </source>
</evidence>
<dbReference type="AlphaFoldDB" id="A0A6N9NPE2"/>
<gene>
    <name evidence="2" type="ORF">GQN54_09265</name>
</gene>
<name>A0A6N9NPE2_9FLAO</name>
<reference evidence="2 3" key="1">
    <citation type="submission" date="2019-12" db="EMBL/GenBank/DDBJ databases">
        <authorList>
            <person name="Zhao J."/>
        </authorList>
    </citation>
    <scope>NUCLEOTIDE SEQUENCE [LARGE SCALE GENOMIC DNA]</scope>
    <source>
        <strain evidence="2 3">S-15</strain>
    </source>
</reference>
<dbReference type="RefSeq" id="WP_160633261.1">
    <property type="nucleotide sequence ID" value="NZ_WWNE01000007.1"/>
</dbReference>
<evidence type="ECO:0000313" key="2">
    <source>
        <dbReference type="EMBL" id="NBG66305.1"/>
    </source>
</evidence>
<comment type="caution">
    <text evidence="2">The sequence shown here is derived from an EMBL/GenBank/DDBJ whole genome shotgun (WGS) entry which is preliminary data.</text>
</comment>
<organism evidence="2 3">
    <name type="scientific">Acidiluteibacter ferrifornacis</name>
    <dbReference type="NCBI Taxonomy" id="2692424"/>
    <lineage>
        <taxon>Bacteria</taxon>
        <taxon>Pseudomonadati</taxon>
        <taxon>Bacteroidota</taxon>
        <taxon>Flavobacteriia</taxon>
        <taxon>Flavobacteriales</taxon>
        <taxon>Cryomorphaceae</taxon>
        <taxon>Acidiluteibacter</taxon>
    </lineage>
</organism>
<accession>A0A6N9NPE2</accession>